<feature type="transmembrane region" description="Helical" evidence="8">
    <location>
        <begin position="6"/>
        <end position="24"/>
    </location>
</feature>
<evidence type="ECO:0000256" key="8">
    <source>
        <dbReference type="SAM" id="Phobius"/>
    </source>
</evidence>
<evidence type="ECO:0000256" key="6">
    <source>
        <dbReference type="ARBA" id="ARBA00023065"/>
    </source>
</evidence>
<sequence length="277" mass="29356">ICLFTLLLEAVGGVVLFFAWRGHFTSFGRCAYHSVFHAISAFCNAGFSLNDSSLMDFADSVSVNAVVCTLIVVGGIGFLVVRDLLGFGRWWAFDRRGKRPRLLTHTRLVLLVSGVLLVAGFLGVLLIESRSSLAGAPLRKKLLAATFQSVTPRTAGFNTINTKMGSLAPATALLFMVLMYIGGSPGSTAGGIKTTTLGIMVASVVATLRGRQKAEMFHHSIPEETIHRVASILLLSVGALVLGIFLLLVMEAAPLQQIAFDAISAFGTVGLTQGLTG</sequence>
<proteinExistence type="predicted"/>
<gene>
    <name evidence="9" type="ORF">S01H1_20486</name>
</gene>
<keyword evidence="3" id="KW-1003">Cell membrane</keyword>
<dbReference type="Pfam" id="PF02386">
    <property type="entry name" value="TrkH"/>
    <property type="match status" value="1"/>
</dbReference>
<name>X0UGG8_9ZZZZ</name>
<dbReference type="GO" id="GO:0008324">
    <property type="term" value="F:monoatomic cation transmembrane transporter activity"/>
    <property type="evidence" value="ECO:0007669"/>
    <property type="project" value="InterPro"/>
</dbReference>
<evidence type="ECO:0000256" key="4">
    <source>
        <dbReference type="ARBA" id="ARBA00022692"/>
    </source>
</evidence>
<evidence type="ECO:0000256" key="1">
    <source>
        <dbReference type="ARBA" id="ARBA00004651"/>
    </source>
</evidence>
<evidence type="ECO:0000313" key="9">
    <source>
        <dbReference type="EMBL" id="GAF99462.1"/>
    </source>
</evidence>
<dbReference type="PANTHER" id="PTHR32024:SF1">
    <property type="entry name" value="KTR SYSTEM POTASSIUM UPTAKE PROTEIN B"/>
    <property type="match status" value="1"/>
</dbReference>
<feature type="transmembrane region" description="Helical" evidence="8">
    <location>
        <begin position="190"/>
        <end position="209"/>
    </location>
</feature>
<dbReference type="PANTHER" id="PTHR32024">
    <property type="entry name" value="TRK SYSTEM POTASSIUM UPTAKE PROTEIN TRKG-RELATED"/>
    <property type="match status" value="1"/>
</dbReference>
<dbReference type="GO" id="GO:0005886">
    <property type="term" value="C:plasma membrane"/>
    <property type="evidence" value="ECO:0007669"/>
    <property type="project" value="UniProtKB-SubCell"/>
</dbReference>
<dbReference type="AlphaFoldDB" id="X0UGG8"/>
<feature type="transmembrane region" description="Helical" evidence="8">
    <location>
        <begin position="61"/>
        <end position="87"/>
    </location>
</feature>
<evidence type="ECO:0000256" key="5">
    <source>
        <dbReference type="ARBA" id="ARBA00022989"/>
    </source>
</evidence>
<evidence type="ECO:0008006" key="10">
    <source>
        <dbReference type="Google" id="ProtNLM"/>
    </source>
</evidence>
<evidence type="ECO:0000256" key="2">
    <source>
        <dbReference type="ARBA" id="ARBA00022448"/>
    </source>
</evidence>
<accession>X0UGG8</accession>
<keyword evidence="5 8" id="KW-1133">Transmembrane helix</keyword>
<protein>
    <recommendedName>
        <fullName evidence="10">Trk family potassium uptake protein</fullName>
    </recommendedName>
</protein>
<keyword evidence="2" id="KW-0813">Transport</keyword>
<organism evidence="9">
    <name type="scientific">marine sediment metagenome</name>
    <dbReference type="NCBI Taxonomy" id="412755"/>
    <lineage>
        <taxon>unclassified sequences</taxon>
        <taxon>metagenomes</taxon>
        <taxon>ecological metagenomes</taxon>
    </lineage>
</organism>
<reference evidence="9" key="1">
    <citation type="journal article" date="2014" name="Front. Microbiol.">
        <title>High frequency of phylogenetically diverse reductive dehalogenase-homologous genes in deep subseafloor sedimentary metagenomes.</title>
        <authorList>
            <person name="Kawai M."/>
            <person name="Futagami T."/>
            <person name="Toyoda A."/>
            <person name="Takaki Y."/>
            <person name="Nishi S."/>
            <person name="Hori S."/>
            <person name="Arai W."/>
            <person name="Tsubouchi T."/>
            <person name="Morono Y."/>
            <person name="Uchiyama I."/>
            <person name="Ito T."/>
            <person name="Fujiyama A."/>
            <person name="Inagaki F."/>
            <person name="Takami H."/>
        </authorList>
    </citation>
    <scope>NUCLEOTIDE SEQUENCE</scope>
    <source>
        <strain evidence="9">Expedition CK06-06</strain>
    </source>
</reference>
<comment type="subcellular location">
    <subcellularLocation>
        <location evidence="1">Cell membrane</location>
        <topology evidence="1">Multi-pass membrane protein</topology>
    </subcellularLocation>
</comment>
<feature type="transmembrane region" description="Helical" evidence="8">
    <location>
        <begin position="108"/>
        <end position="127"/>
    </location>
</feature>
<feature type="non-terminal residue" evidence="9">
    <location>
        <position position="1"/>
    </location>
</feature>
<keyword evidence="7 8" id="KW-0472">Membrane</keyword>
<evidence type="ECO:0000256" key="3">
    <source>
        <dbReference type="ARBA" id="ARBA00022475"/>
    </source>
</evidence>
<evidence type="ECO:0000256" key="7">
    <source>
        <dbReference type="ARBA" id="ARBA00023136"/>
    </source>
</evidence>
<feature type="transmembrane region" description="Helical" evidence="8">
    <location>
        <begin position="229"/>
        <end position="249"/>
    </location>
</feature>
<keyword evidence="6" id="KW-0406">Ion transport</keyword>
<feature type="non-terminal residue" evidence="9">
    <location>
        <position position="277"/>
    </location>
</feature>
<dbReference type="EMBL" id="BARS01011216">
    <property type="protein sequence ID" value="GAF99462.1"/>
    <property type="molecule type" value="Genomic_DNA"/>
</dbReference>
<dbReference type="GO" id="GO:0030001">
    <property type="term" value="P:metal ion transport"/>
    <property type="evidence" value="ECO:0007669"/>
    <property type="project" value="UniProtKB-ARBA"/>
</dbReference>
<comment type="caution">
    <text evidence="9">The sequence shown here is derived from an EMBL/GenBank/DDBJ whole genome shotgun (WGS) entry which is preliminary data.</text>
</comment>
<keyword evidence="4 8" id="KW-0812">Transmembrane</keyword>
<dbReference type="InterPro" id="IPR003445">
    <property type="entry name" value="Cat_transpt"/>
</dbReference>